<evidence type="ECO:0000313" key="2">
    <source>
        <dbReference type="Proteomes" id="UP000249377"/>
    </source>
</evidence>
<dbReference type="RefSeq" id="WP_112332320.1">
    <property type="nucleotide sequence ID" value="NZ_QLYR01000002.1"/>
</dbReference>
<keyword evidence="2" id="KW-1185">Reference proteome</keyword>
<name>A0A328UK33_9FIRM</name>
<dbReference type="PANTHER" id="PTHR36848:SF2">
    <property type="entry name" value="SECRETED PROTEIN"/>
    <property type="match status" value="1"/>
</dbReference>
<dbReference type="PANTHER" id="PTHR36848">
    <property type="entry name" value="DNA-BINDING PROTEIN (PUTATIVE SECRETED PROTEIN)-RELATED"/>
    <property type="match status" value="1"/>
</dbReference>
<proteinExistence type="predicted"/>
<organism evidence="1 2">
    <name type="scientific">Hydrogeniiclostridium mannosilyticum</name>
    <dbReference type="NCBI Taxonomy" id="2764322"/>
    <lineage>
        <taxon>Bacteria</taxon>
        <taxon>Bacillati</taxon>
        <taxon>Bacillota</taxon>
        <taxon>Clostridia</taxon>
        <taxon>Eubacteriales</taxon>
        <taxon>Acutalibacteraceae</taxon>
        <taxon>Hydrogeniiclostridium</taxon>
    </lineage>
</organism>
<dbReference type="Pfam" id="PF17132">
    <property type="entry name" value="Glyco_hydro_106"/>
    <property type="match status" value="1"/>
</dbReference>
<accession>A0A328UK33</accession>
<gene>
    <name evidence="1" type="ORF">DPQ25_06370</name>
</gene>
<evidence type="ECO:0008006" key="3">
    <source>
        <dbReference type="Google" id="ProtNLM"/>
    </source>
</evidence>
<evidence type="ECO:0000313" key="1">
    <source>
        <dbReference type="EMBL" id="RAQ29903.1"/>
    </source>
</evidence>
<dbReference type="InterPro" id="IPR053161">
    <property type="entry name" value="Ulvan_degrading_GH"/>
</dbReference>
<comment type="caution">
    <text evidence="1">The sequence shown here is derived from an EMBL/GenBank/DDBJ whole genome shotgun (WGS) entry which is preliminary data.</text>
</comment>
<dbReference type="AlphaFoldDB" id="A0A328UK33"/>
<reference evidence="1 2" key="1">
    <citation type="submission" date="2018-06" db="EMBL/GenBank/DDBJ databases">
        <title>Noncontiguous genome sequence of Ruminococcaceae bacterium ASD2818.</title>
        <authorList>
            <person name="Chaplin A.V."/>
            <person name="Sokolova S.R."/>
            <person name="Kochetkova T.O."/>
            <person name="Goltsov A.Y."/>
            <person name="Trofimov D.Y."/>
            <person name="Efimov B.A."/>
        </authorList>
    </citation>
    <scope>NUCLEOTIDE SEQUENCE [LARGE SCALE GENOMIC DNA]</scope>
    <source>
        <strain evidence="1 2">ASD2818</strain>
    </source>
</reference>
<protein>
    <recommendedName>
        <fullName evidence="3">Glycoside hydrolase</fullName>
    </recommendedName>
</protein>
<sequence length="716" mass="80847">MNAAEYLISTFEHPQYGTVPKWVWNVSLTEITRAEIAGEFRGFKERDHYAGVMIVLWGNDPEDYLKEPFLRRYRWALEEARAQGLKIFLWDENGFPSGIGGGAFDGEELDYAYRFLKKDTRAFTGGEYCSEVIASRDFAGFLVEDLNRGTSEDYSACYREGRVCLTLPEGSYCLTLFTTPVAPPCQVGLSATKMRLVDYLDHEAVERLLARTYAVYYRHFAEFFGETIVCAFYDEPSIWHVDGGEMWTPSFAEKFAQAHGFSPVPLYLSLWKGPEEATIEDARARALLFGFRSRLYAGEYVGTLHRWCREHRIRLTGHMDQEEIVNPTAISGDPMLVMEQQDIPGVDEISFYGRGACAYKLISSAAENFEKEAVMCEVFGAMGEEMPPEVLRRELVDQCAKGVSLYVPHGTWYSNDPARVTFPPELSYRSERFAAPLREYNDMACRAGALLQGGQLQCDIGVLYPIEDLHAQYWFNGENAYTGGVNPAHSDYFAVAEHLSLKLRRDFVYVHPKALEQRCTVEKGALALNRQIRLRVVIVPGCVFLSCASLRKLAAFCRSGGSVLFTTHRPEHALKECEEKEFHELLYEMEHGSPQRVQFLPNPLEELGRALAALPFCPDTEVFTEKEPINGNLSYTHRLKNGVPVWFFGNSGDEPLTVDLYLRDCCSPLLLDLQTGESGPAEGQQEAYPGTAAQRLHVRAVIPARDGIFIVDNEAR</sequence>
<dbReference type="Proteomes" id="UP000249377">
    <property type="component" value="Unassembled WGS sequence"/>
</dbReference>
<dbReference type="EMBL" id="QLYR01000002">
    <property type="protein sequence ID" value="RAQ29903.1"/>
    <property type="molecule type" value="Genomic_DNA"/>
</dbReference>